<dbReference type="AlphaFoldDB" id="A0A699KUI6"/>
<organism evidence="1">
    <name type="scientific">Tanacetum cinerariifolium</name>
    <name type="common">Dalmatian daisy</name>
    <name type="synonym">Chrysanthemum cinerariifolium</name>
    <dbReference type="NCBI Taxonomy" id="118510"/>
    <lineage>
        <taxon>Eukaryota</taxon>
        <taxon>Viridiplantae</taxon>
        <taxon>Streptophyta</taxon>
        <taxon>Embryophyta</taxon>
        <taxon>Tracheophyta</taxon>
        <taxon>Spermatophyta</taxon>
        <taxon>Magnoliopsida</taxon>
        <taxon>eudicotyledons</taxon>
        <taxon>Gunneridae</taxon>
        <taxon>Pentapetalae</taxon>
        <taxon>asterids</taxon>
        <taxon>campanulids</taxon>
        <taxon>Asterales</taxon>
        <taxon>Asteraceae</taxon>
        <taxon>Asteroideae</taxon>
        <taxon>Anthemideae</taxon>
        <taxon>Anthemidinae</taxon>
        <taxon>Tanacetum</taxon>
    </lineage>
</organism>
<proteinExistence type="predicted"/>
<protein>
    <submittedName>
        <fullName evidence="1">Uncharacterized protein</fullName>
    </submittedName>
</protein>
<sequence length="69" mass="8556">MNQNNNDEERHSTAFEIDDETDVYFLEQVYAYHKHLEQEENRPRLTCNPIHRDREEAEERLMSDYFDDY</sequence>
<comment type="caution">
    <text evidence="1">The sequence shown here is derived from an EMBL/GenBank/DDBJ whole genome shotgun (WGS) entry which is preliminary data.</text>
</comment>
<name>A0A699KUI6_TANCI</name>
<evidence type="ECO:0000313" key="1">
    <source>
        <dbReference type="EMBL" id="GFB07098.1"/>
    </source>
</evidence>
<reference evidence="1" key="1">
    <citation type="journal article" date="2019" name="Sci. Rep.">
        <title>Draft genome of Tanacetum cinerariifolium, the natural source of mosquito coil.</title>
        <authorList>
            <person name="Yamashiro T."/>
            <person name="Shiraishi A."/>
            <person name="Satake H."/>
            <person name="Nakayama K."/>
        </authorList>
    </citation>
    <scope>NUCLEOTIDE SEQUENCE</scope>
</reference>
<accession>A0A699KUI6</accession>
<gene>
    <name evidence="1" type="ORF">Tci_679069</name>
</gene>
<feature type="non-terminal residue" evidence="1">
    <location>
        <position position="69"/>
    </location>
</feature>
<dbReference type="EMBL" id="BKCJ010545756">
    <property type="protein sequence ID" value="GFB07098.1"/>
    <property type="molecule type" value="Genomic_DNA"/>
</dbReference>